<proteinExistence type="predicted"/>
<feature type="domain" description="Acyclic terpene utilisation N-terminal" evidence="1">
    <location>
        <begin position="13"/>
        <end position="466"/>
    </location>
</feature>
<dbReference type="Pfam" id="PF07287">
    <property type="entry name" value="AtuA"/>
    <property type="match status" value="1"/>
</dbReference>
<name>A0A0D1ZY59_9PEZI</name>
<evidence type="ECO:0000313" key="4">
    <source>
        <dbReference type="Proteomes" id="UP000053259"/>
    </source>
</evidence>
<dbReference type="InterPro" id="IPR010839">
    <property type="entry name" value="AtuA_N"/>
</dbReference>
<dbReference type="Proteomes" id="UP000053259">
    <property type="component" value="Unassembled WGS sequence"/>
</dbReference>
<dbReference type="Pfam" id="PF23544">
    <property type="entry name" value="AtuA_ferredoxin"/>
    <property type="match status" value="1"/>
</dbReference>
<organism evidence="3 4">
    <name type="scientific">Verruconis gallopava</name>
    <dbReference type="NCBI Taxonomy" id="253628"/>
    <lineage>
        <taxon>Eukaryota</taxon>
        <taxon>Fungi</taxon>
        <taxon>Dikarya</taxon>
        <taxon>Ascomycota</taxon>
        <taxon>Pezizomycotina</taxon>
        <taxon>Dothideomycetes</taxon>
        <taxon>Pleosporomycetidae</taxon>
        <taxon>Venturiales</taxon>
        <taxon>Sympoventuriaceae</taxon>
        <taxon>Verruconis</taxon>
    </lineage>
</organism>
<dbReference type="PANTHER" id="PTHR47585:SF1">
    <property type="entry name" value="DUF1446 DOMAIN-CONTAINING PROTEIN"/>
    <property type="match status" value="1"/>
</dbReference>
<evidence type="ECO:0000313" key="3">
    <source>
        <dbReference type="EMBL" id="KIV99009.1"/>
    </source>
</evidence>
<dbReference type="EMBL" id="KN847588">
    <property type="protein sequence ID" value="KIV99008.1"/>
    <property type="molecule type" value="Genomic_DNA"/>
</dbReference>
<reference evidence="3 4" key="1">
    <citation type="submission" date="2015-01" db="EMBL/GenBank/DDBJ databases">
        <title>The Genome Sequence of Ochroconis gallopava CBS43764.</title>
        <authorList>
            <consortium name="The Broad Institute Genomics Platform"/>
            <person name="Cuomo C."/>
            <person name="de Hoog S."/>
            <person name="Gorbushina A."/>
            <person name="Stielow B."/>
            <person name="Teixiera M."/>
            <person name="Abouelleil A."/>
            <person name="Chapman S.B."/>
            <person name="Priest M."/>
            <person name="Young S.K."/>
            <person name="Wortman J."/>
            <person name="Nusbaum C."/>
            <person name="Birren B."/>
        </authorList>
    </citation>
    <scope>NUCLEOTIDE SEQUENCE [LARGE SCALE GENOMIC DNA]</scope>
    <source>
        <strain evidence="3 4">CBS 43764</strain>
    </source>
</reference>
<dbReference type="RefSeq" id="XP_016208878.1">
    <property type="nucleotide sequence ID" value="XM_016363318.1"/>
</dbReference>
<evidence type="ECO:0008006" key="5">
    <source>
        <dbReference type="Google" id="ProtNLM"/>
    </source>
</evidence>
<dbReference type="HOGENOM" id="CLU_012617_0_1_1"/>
<sequence length="620" mass="68394">MPAVRIAEPKRPVRVANCSGAACDPGVHMYNQAKYGDVDVITGDYLAEVNLANDAEAMRTSDHPGWIPTAWDGLQQTLEIANEKRIKIIINGGSLNPKGLAEKTYALVKEKGLDLTVAYVEGDNLLHRKDELVGRIKKGEFSHLDKANAHVNLADKSADFLDNPETMPVICVNAYLGYRAIKRGLDEGADIVICGRVADASPVIGAAAWWHQWDEDDYDALAHALVCGHLIECSTYITGANFAGSYKYRVEELMNLGLPIIEIDVNGEGVVTKHDALNGIVTTDTVKCQFLYELQGNTYLNSDVKADITNFKVVAEGKNRVRITGIKGYPPPPTTKLATFYLGGYQAELTINASGYATSWKWDYAEMQMRKKLEEWGVKLDVLDFQRVGVPKENPDSQLASTTYLRIFGQGKTAQDVSSIIKAWAFNGMAHFAGMHGSLDMRTAIPKQFIGFYPATIPQTELDEAVCIITAEGKASRFVVGPPKQTAGLEARANYETNSPVNLNSFGPTEMRPLGDIALGRSGDKGGNVNIGLYVQKPEQWDWFRSLMTRDKLRELMGKDWKDWYFIERVEFPDILAVHFVVYGALQKGVTSTALLDGLGKGFAEYIRAVHIPVPTKFLS</sequence>
<dbReference type="GeneID" id="27317259"/>
<evidence type="ECO:0000259" key="2">
    <source>
        <dbReference type="Pfam" id="PF23544"/>
    </source>
</evidence>
<evidence type="ECO:0000259" key="1">
    <source>
        <dbReference type="Pfam" id="PF07287"/>
    </source>
</evidence>
<dbReference type="AlphaFoldDB" id="A0A0D1ZY59"/>
<dbReference type="EMBL" id="KN847588">
    <property type="protein sequence ID" value="KIV99009.1"/>
    <property type="molecule type" value="Genomic_DNA"/>
</dbReference>
<dbReference type="VEuPathDB" id="FungiDB:PV09_09286"/>
<feature type="domain" description="AtuA-like ferredoxin-fold" evidence="2">
    <location>
        <begin position="513"/>
        <end position="612"/>
    </location>
</feature>
<accession>A0A0D1ZY59</accession>
<keyword evidence="4" id="KW-1185">Reference proteome</keyword>
<dbReference type="InterPro" id="IPR056362">
    <property type="entry name" value="AtuA-like_ferredoxin_dom"/>
</dbReference>
<dbReference type="RefSeq" id="XP_016208879.1">
    <property type="nucleotide sequence ID" value="XM_016363319.1"/>
</dbReference>
<dbReference type="PANTHER" id="PTHR47585">
    <property type="match status" value="1"/>
</dbReference>
<dbReference type="OrthoDB" id="10265871at2759"/>
<gene>
    <name evidence="3" type="ORF">PV09_09286</name>
</gene>
<protein>
    <recommendedName>
        <fullName evidence="5">DUF1446-domain-containing protein</fullName>
    </recommendedName>
</protein>